<dbReference type="RefSeq" id="WP_090740798.1">
    <property type="nucleotide sequence ID" value="NZ_FMVT01000003.1"/>
</dbReference>
<dbReference type="InterPro" id="IPR002654">
    <property type="entry name" value="Glyco_trans_25"/>
</dbReference>
<evidence type="ECO:0000313" key="3">
    <source>
        <dbReference type="Proteomes" id="UP000199502"/>
    </source>
</evidence>
<proteinExistence type="predicted"/>
<reference evidence="2 3" key="1">
    <citation type="submission" date="2016-10" db="EMBL/GenBank/DDBJ databases">
        <authorList>
            <person name="de Groot N.N."/>
        </authorList>
    </citation>
    <scope>NUCLEOTIDE SEQUENCE [LARGE SCALE GENOMIC DNA]</scope>
    <source>
        <strain evidence="2 3">CGMCC 1.8925</strain>
    </source>
</reference>
<dbReference type="Proteomes" id="UP000199502">
    <property type="component" value="Unassembled WGS sequence"/>
</dbReference>
<keyword evidence="2" id="KW-0808">Transferase</keyword>
<dbReference type="GO" id="GO:0016740">
    <property type="term" value="F:transferase activity"/>
    <property type="evidence" value="ECO:0007669"/>
    <property type="project" value="UniProtKB-KW"/>
</dbReference>
<protein>
    <submittedName>
        <fullName evidence="2">Glycosyltransferase family 25 (LPS biosynthesis protein)</fullName>
    </submittedName>
</protein>
<sequence>MTPLTGLQRLEAPSPLPPGGALLAACGEMMVINLPERRDRRAEFERQLRTIGLSLGHPQVRLCAAIRPPDAGDFPSIGAHGCFMSHLSVLRQARDDGKARIMICEDDLNFSRSLSRRASLLATELSEQPWDIFYGFTNGGVRGTQLRPGGQLVRLAPDQRFECSHIMAFSGRAIARLVPYLEAMLARRGGDPDGGPMHVDGAYAWFRHAHPQLTAIAAHPDMGYQRASLTNVSHPGAKDRTPGVRSVAALARKVKNLVTAR</sequence>
<dbReference type="Pfam" id="PF01755">
    <property type="entry name" value="Glyco_transf_25"/>
    <property type="match status" value="1"/>
</dbReference>
<name>A0A1G5E4A5_9RHOB</name>
<feature type="domain" description="Glycosyl transferase family 25" evidence="1">
    <location>
        <begin position="77"/>
        <end position="119"/>
    </location>
</feature>
<dbReference type="AlphaFoldDB" id="A0A1G5E4A5"/>
<organism evidence="2 3">
    <name type="scientific">Paracoccus tibetensis</name>
    <dbReference type="NCBI Taxonomy" id="336292"/>
    <lineage>
        <taxon>Bacteria</taxon>
        <taxon>Pseudomonadati</taxon>
        <taxon>Pseudomonadota</taxon>
        <taxon>Alphaproteobacteria</taxon>
        <taxon>Rhodobacterales</taxon>
        <taxon>Paracoccaceae</taxon>
        <taxon>Paracoccus</taxon>
    </lineage>
</organism>
<evidence type="ECO:0000259" key="1">
    <source>
        <dbReference type="Pfam" id="PF01755"/>
    </source>
</evidence>
<gene>
    <name evidence="2" type="ORF">SAMN05660710_00937</name>
</gene>
<dbReference type="EMBL" id="FMVT01000003">
    <property type="protein sequence ID" value="SCY21789.1"/>
    <property type="molecule type" value="Genomic_DNA"/>
</dbReference>
<evidence type="ECO:0000313" key="2">
    <source>
        <dbReference type="EMBL" id="SCY21789.1"/>
    </source>
</evidence>
<keyword evidence="3" id="KW-1185">Reference proteome</keyword>
<accession>A0A1G5E4A5</accession>
<dbReference type="STRING" id="336292.SAMN05660710_00937"/>
<dbReference type="OrthoDB" id="9816113at2"/>